<evidence type="ECO:0000313" key="12">
    <source>
        <dbReference type="Proteomes" id="UP000814367"/>
    </source>
</evidence>
<dbReference type="Gene3D" id="3.40.50.12580">
    <property type="match status" value="1"/>
</dbReference>
<dbReference type="EMBL" id="QXWP01000002">
    <property type="protein sequence ID" value="NBH30389.1"/>
    <property type="molecule type" value="Genomic_DNA"/>
</dbReference>
<name>A0A364UR65_STAWA</name>
<evidence type="ECO:0000313" key="10">
    <source>
        <dbReference type="Proteomes" id="UP000261016"/>
    </source>
</evidence>
<dbReference type="GO" id="GO:0019350">
    <property type="term" value="P:teichoic acid biosynthetic process"/>
    <property type="evidence" value="ECO:0007669"/>
    <property type="project" value="UniProtKB-KW"/>
</dbReference>
<dbReference type="Proteomes" id="UP000481807">
    <property type="component" value="Unassembled WGS sequence"/>
</dbReference>
<accession>A0A364UR65</accession>
<keyword evidence="3" id="KW-1003">Cell membrane</keyword>
<dbReference type="Gene3D" id="3.40.50.11820">
    <property type="match status" value="1"/>
</dbReference>
<dbReference type="InterPro" id="IPR049698">
    <property type="entry name" value="TarB"/>
</dbReference>
<dbReference type="PANTHER" id="PTHR37316:SF1">
    <property type="entry name" value="TEICHOIC ACID GLYCEROL-PHOSPHATE PRIMASE"/>
    <property type="match status" value="1"/>
</dbReference>
<keyword evidence="5" id="KW-0777">Teichoic acid biosynthesis</keyword>
<organism evidence="9 10">
    <name type="scientific">Staphylococcus warneri</name>
    <dbReference type="NCBI Taxonomy" id="1292"/>
    <lineage>
        <taxon>Bacteria</taxon>
        <taxon>Bacillati</taxon>
        <taxon>Bacillota</taxon>
        <taxon>Bacilli</taxon>
        <taxon>Bacillales</taxon>
        <taxon>Staphylococcaceae</taxon>
        <taxon>Staphylococcus</taxon>
    </lineage>
</organism>
<protein>
    <submittedName>
        <fullName evidence="9">CDP-glycerol glycerophosphotransferase family protein</fullName>
    </submittedName>
</protein>
<dbReference type="EMBL" id="QSTD01000001">
    <property type="protein sequence ID" value="RGM32033.1"/>
    <property type="molecule type" value="Genomic_DNA"/>
</dbReference>
<evidence type="ECO:0000313" key="7">
    <source>
        <dbReference type="EMBL" id="MCG6226421.1"/>
    </source>
</evidence>
<keyword evidence="12" id="KW-1185">Reference proteome</keyword>
<evidence type="ECO:0000313" key="11">
    <source>
        <dbReference type="Proteomes" id="UP000481807"/>
    </source>
</evidence>
<evidence type="ECO:0000313" key="9">
    <source>
        <dbReference type="EMBL" id="RGM32033.1"/>
    </source>
</evidence>
<dbReference type="Proteomes" id="UP000261016">
    <property type="component" value="Unassembled WGS sequence"/>
</dbReference>
<dbReference type="InterPro" id="IPR007554">
    <property type="entry name" value="Glycerophosphate_synth"/>
</dbReference>
<dbReference type="PANTHER" id="PTHR37316">
    <property type="entry name" value="TEICHOIC ACID GLYCEROL-PHOSPHATE PRIMASE"/>
    <property type="match status" value="1"/>
</dbReference>
<reference evidence="7 12" key="3">
    <citation type="submission" date="2020-03" db="EMBL/GenBank/DDBJ databases">
        <title>Comparative genetics of Staphylococcus warneri persistents from caprine mastitis.</title>
        <authorList>
            <person name="Franca C.A."/>
            <person name="Rosa D.S."/>
            <person name="Silva A."/>
            <person name="Rodrigues D.L.N."/>
            <person name="Santos R.G."/>
            <person name="Castillo R.E.H."/>
            <person name="Moreira M.A.S."/>
            <person name="Lima M.C."/>
            <person name="Gouveia G.V."/>
            <person name="Gouveia J.J.S."/>
            <person name="Souza R.F.S."/>
            <person name="Bertram B."/>
            <person name="Azevedo V."/>
            <person name="Costa M."/>
        </authorList>
    </citation>
    <scope>NUCLEOTIDE SEQUENCE [LARGE SCALE GENOMIC DNA]</scope>
    <source>
        <strain evidence="7 12">Cap 9.2</strain>
    </source>
</reference>
<dbReference type="InterPro" id="IPR043148">
    <property type="entry name" value="TagF_C"/>
</dbReference>
<dbReference type="RefSeq" id="WP_002465963.1">
    <property type="nucleotide sequence ID" value="NZ_CABMFV010000001.1"/>
</dbReference>
<evidence type="ECO:0000256" key="1">
    <source>
        <dbReference type="ARBA" id="ARBA00004202"/>
    </source>
</evidence>
<dbReference type="SUPFAM" id="SSF53756">
    <property type="entry name" value="UDP-Glycosyltransferase/glycogen phosphorylase"/>
    <property type="match status" value="1"/>
</dbReference>
<dbReference type="Pfam" id="PF04464">
    <property type="entry name" value="Glyphos_transf"/>
    <property type="match status" value="1"/>
</dbReference>
<gene>
    <name evidence="8" type="ORF">D3Z30_05280</name>
    <name evidence="9" type="ORF">DXC19_00620</name>
    <name evidence="7" type="ORF">G8J23_10540</name>
</gene>
<evidence type="ECO:0000256" key="4">
    <source>
        <dbReference type="ARBA" id="ARBA00022679"/>
    </source>
</evidence>
<dbReference type="GO" id="GO:0005886">
    <property type="term" value="C:plasma membrane"/>
    <property type="evidence" value="ECO:0007669"/>
    <property type="project" value="UniProtKB-SubCell"/>
</dbReference>
<evidence type="ECO:0000256" key="6">
    <source>
        <dbReference type="ARBA" id="ARBA00023136"/>
    </source>
</evidence>
<dbReference type="GO" id="GO:0047355">
    <property type="term" value="F:CDP-glycerol glycerophosphotransferase activity"/>
    <property type="evidence" value="ECO:0007669"/>
    <property type="project" value="InterPro"/>
</dbReference>
<dbReference type="InterPro" id="IPR051612">
    <property type="entry name" value="Teichoic_Acid_Biosynth"/>
</dbReference>
<dbReference type="EMBL" id="JAANHJ010000001">
    <property type="protein sequence ID" value="MCG6226421.1"/>
    <property type="molecule type" value="Genomic_DNA"/>
</dbReference>
<dbReference type="InterPro" id="IPR043149">
    <property type="entry name" value="TagF_N"/>
</dbReference>
<comment type="caution">
    <text evidence="9">The sequence shown here is derived from an EMBL/GenBank/DDBJ whole genome shotgun (WGS) entry which is preliminary data.</text>
</comment>
<sequence>MRVLIKKIYMIVITIFNVIFRGLKVKNSNIVVMMTFPKDVLPIIEQLRTKGYKLTVITTDKHAHHIQHLSNVTYIKAGNKNVIQHIKALSTAKVILIDTYYLIMGAYHKKAQQTVIQTWHAAGALKDFGLTDHQVDSNNQAMVNQYQRVYSATDLYLVGGEEMGHCFNESFDAHPSQMLRSGLPRLVEYLNIDIKEEQQRLKEQYGIQGKLAVYMPTYRENHQANRQINKTLFEKALPEYTLLSHFHPSIKKDKEEHDLDSTSLLIMADLIISDYSSIPIEASLLNKPTLFYVYDEKEYEKVRGLNQYYYDIPNTYKVTTEEALIEKIKQDDKQFKSLFNHWHKYTTQETLNQVTNYIDKLVKS</sequence>
<evidence type="ECO:0000256" key="5">
    <source>
        <dbReference type="ARBA" id="ARBA00022944"/>
    </source>
</evidence>
<dbReference type="Proteomes" id="UP000814367">
    <property type="component" value="Unassembled WGS sequence"/>
</dbReference>
<reference evidence="8 11" key="2">
    <citation type="submission" date="2018-08" db="EMBL/GenBank/DDBJ databases">
        <title>Murine metabolic-syndrome-specific gut microbial biobank.</title>
        <authorList>
            <person name="Liu C."/>
        </authorList>
    </citation>
    <scope>NUCLEOTIDE SEQUENCE [LARGE SCALE GENOMIC DNA]</scope>
    <source>
        <strain evidence="8 11">1XD21-27</strain>
    </source>
</reference>
<comment type="similarity">
    <text evidence="2">Belongs to the CDP-glycerol glycerophosphotransferase family.</text>
</comment>
<keyword evidence="4 9" id="KW-0808">Transferase</keyword>
<dbReference type="AlphaFoldDB" id="A0A364UR65"/>
<evidence type="ECO:0000256" key="3">
    <source>
        <dbReference type="ARBA" id="ARBA00022475"/>
    </source>
</evidence>
<reference evidence="9 10" key="1">
    <citation type="submission" date="2018-08" db="EMBL/GenBank/DDBJ databases">
        <title>A genome reference for cultivated species of the human gut microbiota.</title>
        <authorList>
            <person name="Zou Y."/>
            <person name="Xue W."/>
            <person name="Luo G."/>
        </authorList>
    </citation>
    <scope>NUCLEOTIDE SEQUENCE [LARGE SCALE GENOMIC DNA]</scope>
    <source>
        <strain evidence="9 10">OM08-17AT</strain>
    </source>
</reference>
<comment type="subcellular location">
    <subcellularLocation>
        <location evidence="1">Cell membrane</location>
        <topology evidence="1">Peripheral membrane protein</topology>
    </subcellularLocation>
</comment>
<dbReference type="NCBIfam" id="NF041711">
    <property type="entry name" value="TagprimaseTarB"/>
    <property type="match status" value="1"/>
</dbReference>
<evidence type="ECO:0000313" key="8">
    <source>
        <dbReference type="EMBL" id="NBH30389.1"/>
    </source>
</evidence>
<keyword evidence="6" id="KW-0472">Membrane</keyword>
<proteinExistence type="inferred from homology"/>
<evidence type="ECO:0000256" key="2">
    <source>
        <dbReference type="ARBA" id="ARBA00010488"/>
    </source>
</evidence>